<evidence type="ECO:0000256" key="1">
    <source>
        <dbReference type="ARBA" id="ARBA00023242"/>
    </source>
</evidence>
<feature type="DNA-binding region" description="HMG box" evidence="2">
    <location>
        <begin position="1"/>
        <end position="64"/>
    </location>
</feature>
<dbReference type="GO" id="GO:0016922">
    <property type="term" value="F:nuclear receptor binding"/>
    <property type="evidence" value="ECO:0007669"/>
    <property type="project" value="TreeGrafter"/>
</dbReference>
<feature type="compositionally biased region" description="Basic residues" evidence="3">
    <location>
        <begin position="115"/>
        <end position="124"/>
    </location>
</feature>
<dbReference type="Gene3D" id="1.10.30.10">
    <property type="entry name" value="High mobility group box domain"/>
    <property type="match status" value="1"/>
</dbReference>
<dbReference type="Ensembl" id="ENSMSIT00000039118.1">
    <property type="protein sequence ID" value="ENSMSIP00000031037.1"/>
    <property type="gene ID" value="ENSMSIG00000025986.1"/>
</dbReference>
<dbReference type="SMART" id="SM00398">
    <property type="entry name" value="HMG"/>
    <property type="match status" value="1"/>
</dbReference>
<feature type="region of interest" description="Disordered" evidence="3">
    <location>
        <begin position="78"/>
        <end position="124"/>
    </location>
</feature>
<keyword evidence="2" id="KW-0238">DNA-binding</keyword>
<organism evidence="5 6">
    <name type="scientific">Mus spicilegus</name>
    <name type="common">Mound-building mouse</name>
    <dbReference type="NCBI Taxonomy" id="10103"/>
    <lineage>
        <taxon>Eukaryota</taxon>
        <taxon>Metazoa</taxon>
        <taxon>Chordata</taxon>
        <taxon>Craniata</taxon>
        <taxon>Vertebrata</taxon>
        <taxon>Euteleostomi</taxon>
        <taxon>Mammalia</taxon>
        <taxon>Eutheria</taxon>
        <taxon>Euarchontoglires</taxon>
        <taxon>Glires</taxon>
        <taxon>Rodentia</taxon>
        <taxon>Myomorpha</taxon>
        <taxon>Muroidea</taxon>
        <taxon>Muridae</taxon>
        <taxon>Murinae</taxon>
        <taxon>Mus</taxon>
        <taxon>Mus</taxon>
    </lineage>
</organism>
<evidence type="ECO:0000259" key="4">
    <source>
        <dbReference type="PROSITE" id="PS50118"/>
    </source>
</evidence>
<evidence type="ECO:0000256" key="2">
    <source>
        <dbReference type="PROSITE-ProRule" id="PRU00267"/>
    </source>
</evidence>
<keyword evidence="6" id="KW-1185">Reference proteome</keyword>
<dbReference type="Pfam" id="PF00505">
    <property type="entry name" value="HMG_box"/>
    <property type="match status" value="1"/>
</dbReference>
<feature type="domain" description="HMG box" evidence="4">
    <location>
        <begin position="1"/>
        <end position="64"/>
    </location>
</feature>
<sequence>MPCMRYSRKVRDQVKASNADVKLWDTGKIIGGMWQDHTDKEKQAYLNEYEAEKVEYNESVKAYHNFPAYLAYINGKSHEEASLEEESPQRQSDMEKGEPYMSIQTPVEEPPTDPRRRRRKCCLV</sequence>
<dbReference type="SUPFAM" id="SSF47095">
    <property type="entry name" value="HMG-box"/>
    <property type="match status" value="1"/>
</dbReference>
<dbReference type="GeneTree" id="ENSGT00390000003628"/>
<dbReference type="CDD" id="cd21983">
    <property type="entry name" value="HMG-box_SMARCE1"/>
    <property type="match status" value="1"/>
</dbReference>
<dbReference type="Proteomes" id="UP000694415">
    <property type="component" value="Unplaced"/>
</dbReference>
<reference evidence="5" key="2">
    <citation type="submission" date="2025-09" db="UniProtKB">
        <authorList>
            <consortium name="Ensembl"/>
        </authorList>
    </citation>
    <scope>IDENTIFICATION</scope>
</reference>
<dbReference type="PANTHER" id="PTHR46232:SF1">
    <property type="entry name" value="SWI_SNF-RELATED MATRIX-ASSOCIATED ACTIN-DEPENDENT REGULATOR OF CHROMATIN SUBFAMILY E MEMBER 1"/>
    <property type="match status" value="1"/>
</dbReference>
<name>A0A8C6I477_MUSSI</name>
<dbReference type="GO" id="GO:0045892">
    <property type="term" value="P:negative regulation of DNA-templated transcription"/>
    <property type="evidence" value="ECO:0007669"/>
    <property type="project" value="TreeGrafter"/>
</dbReference>
<evidence type="ECO:0000313" key="5">
    <source>
        <dbReference type="Ensembl" id="ENSMSIP00000031037.1"/>
    </source>
</evidence>
<dbReference type="GO" id="GO:0031492">
    <property type="term" value="F:nucleosomal DNA binding"/>
    <property type="evidence" value="ECO:0007669"/>
    <property type="project" value="TreeGrafter"/>
</dbReference>
<keyword evidence="1 2" id="KW-0539">Nucleus</keyword>
<accession>A0A8C6I477</accession>
<dbReference type="PROSITE" id="PS50118">
    <property type="entry name" value="HMG_BOX_2"/>
    <property type="match status" value="1"/>
</dbReference>
<dbReference type="PANTHER" id="PTHR46232">
    <property type="entry name" value="SMARCE1 REGULATOR OF CHROMATIN"/>
    <property type="match status" value="1"/>
</dbReference>
<reference evidence="5" key="1">
    <citation type="submission" date="2025-08" db="UniProtKB">
        <authorList>
            <consortium name="Ensembl"/>
        </authorList>
    </citation>
    <scope>IDENTIFICATION</scope>
</reference>
<dbReference type="InterPro" id="IPR036910">
    <property type="entry name" value="HMG_box_dom_sf"/>
</dbReference>
<dbReference type="InterPro" id="IPR009071">
    <property type="entry name" value="HMG_box_dom"/>
</dbReference>
<evidence type="ECO:0000313" key="6">
    <source>
        <dbReference type="Proteomes" id="UP000694415"/>
    </source>
</evidence>
<protein>
    <recommendedName>
        <fullName evidence="4">HMG box domain-containing protein</fullName>
    </recommendedName>
</protein>
<dbReference type="GO" id="GO:0016514">
    <property type="term" value="C:SWI/SNF complex"/>
    <property type="evidence" value="ECO:0007669"/>
    <property type="project" value="TreeGrafter"/>
</dbReference>
<dbReference type="AlphaFoldDB" id="A0A8C6I477"/>
<evidence type="ECO:0000256" key="3">
    <source>
        <dbReference type="SAM" id="MobiDB-lite"/>
    </source>
</evidence>
<proteinExistence type="predicted"/>